<name>A0A7F8QDB1_LEPWE</name>
<dbReference type="RefSeq" id="XP_030879240.1">
    <property type="nucleotide sequence ID" value="XM_031023380.1"/>
</dbReference>
<comment type="cofactor">
    <cofactor evidence="1">
        <name>Fe(2+)</name>
        <dbReference type="ChEBI" id="CHEBI:29033"/>
    </cofactor>
</comment>
<feature type="domain" description="Alpha-ketoglutarate-dependent dioxygenase AlkB-like" evidence="2">
    <location>
        <begin position="16"/>
        <end position="121"/>
    </location>
</feature>
<dbReference type="OrthoDB" id="271595at2759"/>
<protein>
    <submittedName>
        <fullName evidence="4">Alkylated DNA repair protein alkB homolog 8-like</fullName>
    </submittedName>
</protein>
<dbReference type="SUPFAM" id="SSF51197">
    <property type="entry name" value="Clavaminate synthase-like"/>
    <property type="match status" value="1"/>
</dbReference>
<dbReference type="GO" id="GO:0016491">
    <property type="term" value="F:oxidoreductase activity"/>
    <property type="evidence" value="ECO:0007669"/>
    <property type="project" value="TreeGrafter"/>
</dbReference>
<organism evidence="3 4">
    <name type="scientific">Leptonychotes weddellii</name>
    <name type="common">Weddell seal</name>
    <name type="synonym">Otaria weddellii</name>
    <dbReference type="NCBI Taxonomy" id="9713"/>
    <lineage>
        <taxon>Eukaryota</taxon>
        <taxon>Metazoa</taxon>
        <taxon>Chordata</taxon>
        <taxon>Craniata</taxon>
        <taxon>Vertebrata</taxon>
        <taxon>Euteleostomi</taxon>
        <taxon>Mammalia</taxon>
        <taxon>Eutheria</taxon>
        <taxon>Laurasiatheria</taxon>
        <taxon>Carnivora</taxon>
        <taxon>Caniformia</taxon>
        <taxon>Pinnipedia</taxon>
        <taxon>Phocidae</taxon>
        <taxon>Monachinae</taxon>
        <taxon>Lobodontini</taxon>
        <taxon>Leptonychotes</taxon>
    </lineage>
</organism>
<dbReference type="Proteomes" id="UP000245341">
    <property type="component" value="Unplaced"/>
</dbReference>
<dbReference type="GO" id="GO:0070988">
    <property type="term" value="P:demethylation"/>
    <property type="evidence" value="ECO:0007669"/>
    <property type="project" value="InterPro"/>
</dbReference>
<gene>
    <name evidence="4" type="primary">LOC115939136</name>
</gene>
<evidence type="ECO:0000259" key="2">
    <source>
        <dbReference type="Pfam" id="PF13532"/>
    </source>
</evidence>
<dbReference type="PANTHER" id="PTHR12463:SF1">
    <property type="entry name" value="2-OXOGLUTARATE AND FE-DEPENDENT OXYGENASE FAMILY PROTEIN"/>
    <property type="match status" value="1"/>
</dbReference>
<dbReference type="AlphaFoldDB" id="A0A7F8QDB1"/>
<proteinExistence type="predicted"/>
<dbReference type="GeneID" id="115939136"/>
<sequence>MVVEEIISSEDEKILLESVNWTEDIDDRNVQKSLKHRRVKHFGYEFHYENNSVDKDKPLPGGLPDIWDSILEKWLKEGFIKHKPDQLTVNQYDPGHGIPAHIDTHSAFEEEIVSLSLGSEVNVHTFSLAINDCLTLYDAVCMGFLN</sequence>
<evidence type="ECO:0000313" key="3">
    <source>
        <dbReference type="Proteomes" id="UP000245341"/>
    </source>
</evidence>
<dbReference type="InterPro" id="IPR027450">
    <property type="entry name" value="AlkB-like"/>
</dbReference>
<dbReference type="KEGG" id="lww:115939136"/>
<dbReference type="Pfam" id="PF13532">
    <property type="entry name" value="2OG-FeII_Oxy_2"/>
    <property type="match status" value="1"/>
</dbReference>
<dbReference type="InterPro" id="IPR032857">
    <property type="entry name" value="ALKBH4"/>
</dbReference>
<evidence type="ECO:0000256" key="1">
    <source>
        <dbReference type="ARBA" id="ARBA00001954"/>
    </source>
</evidence>
<keyword evidence="3" id="KW-1185">Reference proteome</keyword>
<accession>A0A7F8QDB1</accession>
<dbReference type="GO" id="GO:0032451">
    <property type="term" value="F:demethylase activity"/>
    <property type="evidence" value="ECO:0007669"/>
    <property type="project" value="TreeGrafter"/>
</dbReference>
<dbReference type="PANTHER" id="PTHR12463">
    <property type="entry name" value="OXYGENASE-RELATED"/>
    <property type="match status" value="1"/>
</dbReference>
<dbReference type="Gene3D" id="2.60.120.590">
    <property type="entry name" value="Alpha-ketoglutarate-dependent dioxygenase AlkB-like"/>
    <property type="match status" value="1"/>
</dbReference>
<dbReference type="InterPro" id="IPR037151">
    <property type="entry name" value="AlkB-like_sf"/>
</dbReference>
<reference evidence="4" key="1">
    <citation type="submission" date="2025-08" db="UniProtKB">
        <authorList>
            <consortium name="RefSeq"/>
        </authorList>
    </citation>
    <scope>IDENTIFICATION</scope>
    <source>
        <tissue evidence="4">Liver</tissue>
    </source>
</reference>
<evidence type="ECO:0000313" key="4">
    <source>
        <dbReference type="RefSeq" id="XP_030879240.1"/>
    </source>
</evidence>